<proteinExistence type="predicted"/>
<evidence type="ECO:0000256" key="2">
    <source>
        <dbReference type="ARBA" id="ARBA00022729"/>
    </source>
</evidence>
<comment type="caution">
    <text evidence="7">The sequence shown here is derived from an EMBL/GenBank/DDBJ whole genome shotgun (WGS) entry which is preliminary data.</text>
</comment>
<feature type="domain" description="SusD-like N-terminal" evidence="6">
    <location>
        <begin position="85"/>
        <end position="218"/>
    </location>
</feature>
<dbReference type="RefSeq" id="WP_217722703.1">
    <property type="nucleotide sequence ID" value="NZ_JARZAK010000006.1"/>
</dbReference>
<evidence type="ECO:0000259" key="5">
    <source>
        <dbReference type="Pfam" id="PF07980"/>
    </source>
</evidence>
<dbReference type="Pfam" id="PF07980">
    <property type="entry name" value="SusD_RagB"/>
    <property type="match status" value="1"/>
</dbReference>
<comment type="subcellular location">
    <subcellularLocation>
        <location evidence="1">Cell outer membrane</location>
    </subcellularLocation>
</comment>
<feature type="domain" description="RagB/SusD" evidence="5">
    <location>
        <begin position="274"/>
        <end position="529"/>
    </location>
</feature>
<protein>
    <submittedName>
        <fullName evidence="7">RagB/SusD family nutrient uptake outer membrane protein</fullName>
    </submittedName>
</protein>
<keyword evidence="8" id="KW-1185">Reference proteome</keyword>
<dbReference type="Proteomes" id="UP001292913">
    <property type="component" value="Unassembled WGS sequence"/>
</dbReference>
<sequence>MKNNIFKIASLCSLIMTTSCVDIDTTPYDTDTDLTFWGKPNAAEIAINTCYPWLTNPHEIFYRDAMSDNAYSNKSDASYPAFIGNGTFTVEDGFVRGVWSGRYGGIRLCNKVLDNIDKVPGLSETLKKQYIGEAKVLRAISYYELVIRFGDIPYFTHTLTIPESQSIGRTPKETVINNILAELQEVLDNDMLPESYDANNLGRITKWGAMGMIARIHLSQNNWTELEKVTKQFMQDSGCELCSTYEEIFSPDNENSKEVIIDVQYARSVREHSNVLDMMPPTMGGYCVVAPLQSLVDDYIMLNGKQRTDDGSGWTLAHEFENRDPRLASTIVYHGHSYPGGSPIDTESGRDQAFTNGGATPTGYYTRKYYDYNLVAGGNGSGLNIIYLRYADILLMYAEAMAEQNKLTEEVWNKTIRPLRVRAGFTEAGALDFPSSKSKEELIDIVRRERRCELALEGLRYTDIIRWRIAEDVLNGNALGKYTGESGSIMMNGYRIIEKRKFDKNKHYLWPVPEAERLLNKNLGQNSNW</sequence>
<keyword evidence="2" id="KW-0732">Signal</keyword>
<dbReference type="PROSITE" id="PS51257">
    <property type="entry name" value="PROKAR_LIPOPROTEIN"/>
    <property type="match status" value="1"/>
</dbReference>
<evidence type="ECO:0000256" key="4">
    <source>
        <dbReference type="ARBA" id="ARBA00023237"/>
    </source>
</evidence>
<name>A0ABU5HRL5_9BACE</name>
<gene>
    <name evidence="7" type="ORF">QHG74_10860</name>
</gene>
<keyword evidence="3" id="KW-0472">Membrane</keyword>
<dbReference type="EMBL" id="JARZAK010000006">
    <property type="protein sequence ID" value="MDY7258218.1"/>
    <property type="molecule type" value="Genomic_DNA"/>
</dbReference>
<organism evidence="7 8">
    <name type="scientific">Bacteroides vicugnae</name>
    <dbReference type="NCBI Taxonomy" id="3037989"/>
    <lineage>
        <taxon>Bacteria</taxon>
        <taxon>Pseudomonadati</taxon>
        <taxon>Bacteroidota</taxon>
        <taxon>Bacteroidia</taxon>
        <taxon>Bacteroidales</taxon>
        <taxon>Bacteroidaceae</taxon>
        <taxon>Bacteroides</taxon>
    </lineage>
</organism>
<evidence type="ECO:0000313" key="7">
    <source>
        <dbReference type="EMBL" id="MDY7258218.1"/>
    </source>
</evidence>
<evidence type="ECO:0000256" key="1">
    <source>
        <dbReference type="ARBA" id="ARBA00004442"/>
    </source>
</evidence>
<evidence type="ECO:0000259" key="6">
    <source>
        <dbReference type="Pfam" id="PF14322"/>
    </source>
</evidence>
<keyword evidence="4" id="KW-0998">Cell outer membrane</keyword>
<evidence type="ECO:0000313" key="8">
    <source>
        <dbReference type="Proteomes" id="UP001292913"/>
    </source>
</evidence>
<dbReference type="InterPro" id="IPR033985">
    <property type="entry name" value="SusD-like_N"/>
</dbReference>
<evidence type="ECO:0000256" key="3">
    <source>
        <dbReference type="ARBA" id="ARBA00023136"/>
    </source>
</evidence>
<dbReference type="Pfam" id="PF14322">
    <property type="entry name" value="SusD-like_3"/>
    <property type="match status" value="1"/>
</dbReference>
<accession>A0ABU5HRL5</accession>
<dbReference type="InterPro" id="IPR012944">
    <property type="entry name" value="SusD_RagB_dom"/>
</dbReference>
<reference evidence="7 8" key="1">
    <citation type="submission" date="2023-04" db="EMBL/GenBank/DDBJ databases">
        <title>Bacteroides pacosi sp. nov., isolated from the fecal material of an alpaca.</title>
        <authorList>
            <person name="Miller S."/>
            <person name="Hendry M."/>
            <person name="King J."/>
            <person name="Sankaranarayanan K."/>
            <person name="Lawson P.A."/>
        </authorList>
    </citation>
    <scope>NUCLEOTIDE SEQUENCE [LARGE SCALE GENOMIC DNA]</scope>
    <source>
        <strain evidence="7 8">A2-P53</strain>
    </source>
</reference>